<dbReference type="AlphaFoldDB" id="A0A139WGQ0"/>
<evidence type="ECO:0000313" key="1">
    <source>
        <dbReference type="EMBL" id="KYB27041.1"/>
    </source>
</evidence>
<sequence length="40" mass="5034">MQRKRNNRPLKRQWWGHVTSRSLPDWLRSQLYTHLPVYNN</sequence>
<gene>
    <name evidence="1" type="primary">AUGUSTUS-3.0.2_34731</name>
    <name evidence="1" type="ORF">TcasGA2_TC034731</name>
</gene>
<keyword evidence="2" id="KW-1185">Reference proteome</keyword>
<name>A0A139WGQ0_TRICA</name>
<protein>
    <submittedName>
        <fullName evidence="1">Uncharacterized protein</fullName>
    </submittedName>
</protein>
<dbReference type="InParanoid" id="A0A139WGQ0"/>
<proteinExistence type="predicted"/>
<reference evidence="1 2" key="1">
    <citation type="journal article" date="2008" name="Nature">
        <title>The genome of the model beetle and pest Tribolium castaneum.</title>
        <authorList>
            <consortium name="Tribolium Genome Sequencing Consortium"/>
            <person name="Richards S."/>
            <person name="Gibbs R.A."/>
            <person name="Weinstock G.M."/>
            <person name="Brown S.J."/>
            <person name="Denell R."/>
            <person name="Beeman R.W."/>
            <person name="Gibbs R."/>
            <person name="Beeman R.W."/>
            <person name="Brown S.J."/>
            <person name="Bucher G."/>
            <person name="Friedrich M."/>
            <person name="Grimmelikhuijzen C.J."/>
            <person name="Klingler M."/>
            <person name="Lorenzen M."/>
            <person name="Richards S."/>
            <person name="Roth S."/>
            <person name="Schroder R."/>
            <person name="Tautz D."/>
            <person name="Zdobnov E.M."/>
            <person name="Muzny D."/>
            <person name="Gibbs R.A."/>
            <person name="Weinstock G.M."/>
            <person name="Attaway T."/>
            <person name="Bell S."/>
            <person name="Buhay C.J."/>
            <person name="Chandrabose M.N."/>
            <person name="Chavez D."/>
            <person name="Clerk-Blankenburg K.P."/>
            <person name="Cree A."/>
            <person name="Dao M."/>
            <person name="Davis C."/>
            <person name="Chacko J."/>
            <person name="Dinh H."/>
            <person name="Dugan-Rocha S."/>
            <person name="Fowler G."/>
            <person name="Garner T.T."/>
            <person name="Garnes J."/>
            <person name="Gnirke A."/>
            <person name="Hawes A."/>
            <person name="Hernandez J."/>
            <person name="Hines S."/>
            <person name="Holder M."/>
            <person name="Hume J."/>
            <person name="Jhangiani S.N."/>
            <person name="Joshi V."/>
            <person name="Khan Z.M."/>
            <person name="Jackson L."/>
            <person name="Kovar C."/>
            <person name="Kowis A."/>
            <person name="Lee S."/>
            <person name="Lewis L.R."/>
            <person name="Margolis J."/>
            <person name="Morgan M."/>
            <person name="Nazareth L.V."/>
            <person name="Nguyen N."/>
            <person name="Okwuonu G."/>
            <person name="Parker D."/>
            <person name="Richards S."/>
            <person name="Ruiz S.J."/>
            <person name="Santibanez J."/>
            <person name="Savard J."/>
            <person name="Scherer S.E."/>
            <person name="Schneider B."/>
            <person name="Sodergren E."/>
            <person name="Tautz D."/>
            <person name="Vattahil S."/>
            <person name="Villasana D."/>
            <person name="White C.S."/>
            <person name="Wright R."/>
            <person name="Park Y."/>
            <person name="Beeman R.W."/>
            <person name="Lord J."/>
            <person name="Oppert B."/>
            <person name="Lorenzen M."/>
            <person name="Brown S."/>
            <person name="Wang L."/>
            <person name="Savard J."/>
            <person name="Tautz D."/>
            <person name="Richards S."/>
            <person name="Weinstock G."/>
            <person name="Gibbs R.A."/>
            <person name="Liu Y."/>
            <person name="Worley K."/>
            <person name="Weinstock G."/>
            <person name="Elsik C.G."/>
            <person name="Reese J.T."/>
            <person name="Elhaik E."/>
            <person name="Landan G."/>
            <person name="Graur D."/>
            <person name="Arensburger P."/>
            <person name="Atkinson P."/>
            <person name="Beeman R.W."/>
            <person name="Beidler J."/>
            <person name="Brown S.J."/>
            <person name="Demuth J.P."/>
            <person name="Drury D.W."/>
            <person name="Du Y.Z."/>
            <person name="Fujiwara H."/>
            <person name="Lorenzen M."/>
            <person name="Maselli V."/>
            <person name="Osanai M."/>
            <person name="Park Y."/>
            <person name="Robertson H.M."/>
            <person name="Tu Z."/>
            <person name="Wang J.J."/>
            <person name="Wang S."/>
            <person name="Richards S."/>
            <person name="Song H."/>
            <person name="Zhang L."/>
            <person name="Sodergren E."/>
            <person name="Werner D."/>
            <person name="Stanke M."/>
            <person name="Morgenstern B."/>
            <person name="Solovyev V."/>
            <person name="Kosarev P."/>
            <person name="Brown G."/>
            <person name="Chen H.C."/>
            <person name="Ermolaeva O."/>
            <person name="Hlavina W."/>
            <person name="Kapustin Y."/>
            <person name="Kiryutin B."/>
            <person name="Kitts P."/>
            <person name="Maglott D."/>
            <person name="Pruitt K."/>
            <person name="Sapojnikov V."/>
            <person name="Souvorov A."/>
            <person name="Mackey A.J."/>
            <person name="Waterhouse R.M."/>
            <person name="Wyder S."/>
            <person name="Zdobnov E.M."/>
            <person name="Zdobnov E.M."/>
            <person name="Wyder S."/>
            <person name="Kriventseva E.V."/>
            <person name="Kadowaki T."/>
            <person name="Bork P."/>
            <person name="Aranda M."/>
            <person name="Bao R."/>
            <person name="Beermann A."/>
            <person name="Berns N."/>
            <person name="Bolognesi R."/>
            <person name="Bonneton F."/>
            <person name="Bopp D."/>
            <person name="Brown S.J."/>
            <person name="Bucher G."/>
            <person name="Butts T."/>
            <person name="Chaumot A."/>
            <person name="Denell R.E."/>
            <person name="Ferrier D.E."/>
            <person name="Friedrich M."/>
            <person name="Gordon C.M."/>
            <person name="Jindra M."/>
            <person name="Klingler M."/>
            <person name="Lan Q."/>
            <person name="Lattorff H.M."/>
            <person name="Laudet V."/>
            <person name="von Levetsow C."/>
            <person name="Liu Z."/>
            <person name="Lutz R."/>
            <person name="Lynch J.A."/>
            <person name="da Fonseca R.N."/>
            <person name="Posnien N."/>
            <person name="Reuter R."/>
            <person name="Roth S."/>
            <person name="Savard J."/>
            <person name="Schinko J.B."/>
            <person name="Schmitt C."/>
            <person name="Schoppmeier M."/>
            <person name="Schroder R."/>
            <person name="Shippy T.D."/>
            <person name="Simonnet F."/>
            <person name="Marques-Souza H."/>
            <person name="Tautz D."/>
            <person name="Tomoyasu Y."/>
            <person name="Trauner J."/>
            <person name="Van der Zee M."/>
            <person name="Vervoort M."/>
            <person name="Wittkopp N."/>
            <person name="Wimmer E.A."/>
            <person name="Yang X."/>
            <person name="Jones A.K."/>
            <person name="Sattelle D.B."/>
            <person name="Ebert P.R."/>
            <person name="Nelson D."/>
            <person name="Scott J.G."/>
            <person name="Beeman R.W."/>
            <person name="Muthukrishnan S."/>
            <person name="Kramer K.J."/>
            <person name="Arakane Y."/>
            <person name="Beeman R.W."/>
            <person name="Zhu Q."/>
            <person name="Hogenkamp D."/>
            <person name="Dixit R."/>
            <person name="Oppert B."/>
            <person name="Jiang H."/>
            <person name="Zou Z."/>
            <person name="Marshall J."/>
            <person name="Elpidina E."/>
            <person name="Vinokurov K."/>
            <person name="Oppert C."/>
            <person name="Zou Z."/>
            <person name="Evans J."/>
            <person name="Lu Z."/>
            <person name="Zhao P."/>
            <person name="Sumathipala N."/>
            <person name="Altincicek B."/>
            <person name="Vilcinskas A."/>
            <person name="Williams M."/>
            <person name="Hultmark D."/>
            <person name="Hetru C."/>
            <person name="Jiang H."/>
            <person name="Grimmelikhuijzen C.J."/>
            <person name="Hauser F."/>
            <person name="Cazzamali G."/>
            <person name="Williamson M."/>
            <person name="Park Y."/>
            <person name="Li B."/>
            <person name="Tanaka Y."/>
            <person name="Predel R."/>
            <person name="Neupert S."/>
            <person name="Schachtner J."/>
            <person name="Verleyen P."/>
            <person name="Raible F."/>
            <person name="Bork P."/>
            <person name="Friedrich M."/>
            <person name="Walden K.K."/>
            <person name="Robertson H.M."/>
            <person name="Angeli S."/>
            <person name="Foret S."/>
            <person name="Bucher G."/>
            <person name="Schuetz S."/>
            <person name="Maleszka R."/>
            <person name="Wimmer E.A."/>
            <person name="Beeman R.W."/>
            <person name="Lorenzen M."/>
            <person name="Tomoyasu Y."/>
            <person name="Miller S.C."/>
            <person name="Grossmann D."/>
            <person name="Bucher G."/>
        </authorList>
    </citation>
    <scope>NUCLEOTIDE SEQUENCE [LARGE SCALE GENOMIC DNA]</scope>
    <source>
        <strain evidence="1 2">Georgia GA2</strain>
    </source>
</reference>
<organism evidence="1 2">
    <name type="scientific">Tribolium castaneum</name>
    <name type="common">Red flour beetle</name>
    <dbReference type="NCBI Taxonomy" id="7070"/>
    <lineage>
        <taxon>Eukaryota</taxon>
        <taxon>Metazoa</taxon>
        <taxon>Ecdysozoa</taxon>
        <taxon>Arthropoda</taxon>
        <taxon>Hexapoda</taxon>
        <taxon>Insecta</taxon>
        <taxon>Pterygota</taxon>
        <taxon>Neoptera</taxon>
        <taxon>Endopterygota</taxon>
        <taxon>Coleoptera</taxon>
        <taxon>Polyphaga</taxon>
        <taxon>Cucujiformia</taxon>
        <taxon>Tenebrionidae</taxon>
        <taxon>Tenebrionidae incertae sedis</taxon>
        <taxon>Tribolium</taxon>
    </lineage>
</organism>
<reference evidence="1 2" key="2">
    <citation type="journal article" date="2010" name="Nucleic Acids Res.">
        <title>BeetleBase in 2010: revisions to provide comprehensive genomic information for Tribolium castaneum.</title>
        <authorList>
            <person name="Kim H.S."/>
            <person name="Murphy T."/>
            <person name="Xia J."/>
            <person name="Caragea D."/>
            <person name="Park Y."/>
            <person name="Beeman R.W."/>
            <person name="Lorenzen M.D."/>
            <person name="Butcher S."/>
            <person name="Manak J.R."/>
            <person name="Brown S.J."/>
        </authorList>
    </citation>
    <scope>GENOME REANNOTATION</scope>
    <source>
        <strain evidence="1 2">Georgia GA2</strain>
    </source>
</reference>
<evidence type="ECO:0000313" key="2">
    <source>
        <dbReference type="Proteomes" id="UP000007266"/>
    </source>
</evidence>
<accession>A0A139WGQ0</accession>
<dbReference type="EMBL" id="KQ971345">
    <property type="protein sequence ID" value="KYB27041.1"/>
    <property type="molecule type" value="Genomic_DNA"/>
</dbReference>
<dbReference type="Proteomes" id="UP000007266">
    <property type="component" value="Linkage group 6"/>
</dbReference>